<comment type="similarity">
    <text evidence="1">Belongs to the Nth/MutY family.</text>
</comment>
<name>A0A084BB18_STACB</name>
<organism evidence="6 7">
    <name type="scientific">Stachybotrys chartarum (strain CBS 109288 / IBT 7711)</name>
    <name type="common">Toxic black mold</name>
    <name type="synonym">Stilbospora chartarum</name>
    <dbReference type="NCBI Taxonomy" id="1280523"/>
    <lineage>
        <taxon>Eukaryota</taxon>
        <taxon>Fungi</taxon>
        <taxon>Dikarya</taxon>
        <taxon>Ascomycota</taxon>
        <taxon>Pezizomycotina</taxon>
        <taxon>Sordariomycetes</taxon>
        <taxon>Hypocreomycetidae</taxon>
        <taxon>Hypocreales</taxon>
        <taxon>Stachybotryaceae</taxon>
        <taxon>Stachybotrys</taxon>
    </lineage>
</organism>
<evidence type="ECO:0000256" key="3">
    <source>
        <dbReference type="ARBA" id="ARBA00023242"/>
    </source>
</evidence>
<dbReference type="AlphaFoldDB" id="A0A084BB18"/>
<dbReference type="GO" id="GO:0000981">
    <property type="term" value="F:DNA-binding transcription factor activity, RNA polymerase II-specific"/>
    <property type="evidence" value="ECO:0007669"/>
    <property type="project" value="InterPro"/>
</dbReference>
<gene>
    <name evidence="6" type="ORF">S7711_06650</name>
</gene>
<dbReference type="PANTHER" id="PTHR47657">
    <property type="entry name" value="STEROL REGULATORY ELEMENT-BINDING PROTEIN ECM22"/>
    <property type="match status" value="1"/>
</dbReference>
<dbReference type="GO" id="GO:0008270">
    <property type="term" value="F:zinc ion binding"/>
    <property type="evidence" value="ECO:0007669"/>
    <property type="project" value="InterPro"/>
</dbReference>
<dbReference type="PROSITE" id="PS00764">
    <property type="entry name" value="ENDONUCLEASE_III_1"/>
    <property type="match status" value="1"/>
</dbReference>
<feature type="region of interest" description="Disordered" evidence="5">
    <location>
        <begin position="82"/>
        <end position="107"/>
    </location>
</feature>
<evidence type="ECO:0000256" key="2">
    <source>
        <dbReference type="ARBA" id="ARBA00022801"/>
    </source>
</evidence>
<dbReference type="PANTHER" id="PTHR47657:SF14">
    <property type="entry name" value="ZN(2)-C6 FUNGAL-TYPE DOMAIN-CONTAINING PROTEIN"/>
    <property type="match status" value="1"/>
</dbReference>
<dbReference type="InterPro" id="IPR052400">
    <property type="entry name" value="Zn2-C6_fungal_TF"/>
</dbReference>
<feature type="region of interest" description="Disordered" evidence="5">
    <location>
        <begin position="300"/>
        <end position="326"/>
    </location>
</feature>
<evidence type="ECO:0000256" key="5">
    <source>
        <dbReference type="SAM" id="MobiDB-lite"/>
    </source>
</evidence>
<accession>A0A084BB18</accession>
<dbReference type="EMBL" id="KL647490">
    <property type="protein sequence ID" value="KEY74747.1"/>
    <property type="molecule type" value="Genomic_DNA"/>
</dbReference>
<evidence type="ECO:0000256" key="1">
    <source>
        <dbReference type="ARBA" id="ARBA00008343"/>
    </source>
</evidence>
<sequence>MRKLEHDFGASSKCDELKPKCTRCTVRNHCCQYTSHGAEIEASKEPPELDSSYEASSLHLPLPNLHVPRGLSTSITTAYSHPSPSTVSSLGSSCPNPSFSDEEYQDTGSQPGLESLPVFDSTELALLGHYLTHTSRVISYDEDDFYVLHVGIPNLAFRSRPLMSSLLALSASCESSDLVTQSSTPLEHLAEVRELLAFADKHHQASLRQTQASISNIESYEHILATTPLMVLYGSSSHCVRVRLAEAARASGETLPTELLPAQSQWISLIRAAYVAFTGLLNDSSNPPVIRPLAVDPQPFAENSPEASKPLFQGGNGPLLSEDGPSQRTKQLFSPIVASTYSAALEKLRTEAQSIDTAEGSNFSPTGTTNTRLEWQFMMDTPGPQLEDCVAALEVLTDIFSVVFTSERSVPGQEPLPSRLPQNVSLGRLDRVHLWLRNYVARVTSASPSTVRRRAIMAFLNRVSTGYLTFVQSILDTIPMDQGLQSPSLYAGTSWRPNATQKLAMNVFAHWLVLVVLLDGVWWIGEIGQWELRRVVSFMRTQHWVPVSFEPGDRWWPGSMQKVHDSLKGC</sequence>
<keyword evidence="4" id="KW-0326">Glycosidase</keyword>
<reference evidence="6 7" key="1">
    <citation type="journal article" date="2014" name="BMC Genomics">
        <title>Comparative genome sequencing reveals chemotype-specific gene clusters in the toxigenic black mold Stachybotrys.</title>
        <authorList>
            <person name="Semeiks J."/>
            <person name="Borek D."/>
            <person name="Otwinowski Z."/>
            <person name="Grishin N.V."/>
        </authorList>
    </citation>
    <scope>NUCLEOTIDE SEQUENCE [LARGE SCALE GENOMIC DNA]</scope>
    <source>
        <strain evidence="7">CBS 109288 / IBT 7711</strain>
    </source>
</reference>
<protein>
    <recommendedName>
        <fullName evidence="8">Zn(2)-C6 fungal-type domain-containing protein</fullName>
    </recommendedName>
</protein>
<evidence type="ECO:0000313" key="7">
    <source>
        <dbReference type="Proteomes" id="UP000028045"/>
    </source>
</evidence>
<dbReference type="HOGENOM" id="CLU_031993_0_0_1"/>
<dbReference type="CDD" id="cd00067">
    <property type="entry name" value="GAL4"/>
    <property type="match status" value="1"/>
</dbReference>
<keyword evidence="7" id="KW-1185">Reference proteome</keyword>
<feature type="compositionally biased region" description="Low complexity" evidence="5">
    <location>
        <begin position="82"/>
        <end position="95"/>
    </location>
</feature>
<proteinExistence type="inferred from homology"/>
<dbReference type="OrthoDB" id="5295362at2759"/>
<keyword evidence="3" id="KW-0539">Nucleus</keyword>
<dbReference type="InterPro" id="IPR001138">
    <property type="entry name" value="Zn2Cys6_DnaBD"/>
</dbReference>
<evidence type="ECO:0000313" key="6">
    <source>
        <dbReference type="EMBL" id="KEY74747.1"/>
    </source>
</evidence>
<dbReference type="Proteomes" id="UP000028045">
    <property type="component" value="Unassembled WGS sequence"/>
</dbReference>
<dbReference type="GO" id="GO:0016798">
    <property type="term" value="F:hydrolase activity, acting on glycosyl bonds"/>
    <property type="evidence" value="ECO:0007669"/>
    <property type="project" value="UniProtKB-KW"/>
</dbReference>
<evidence type="ECO:0000256" key="4">
    <source>
        <dbReference type="ARBA" id="ARBA00023295"/>
    </source>
</evidence>
<dbReference type="InterPro" id="IPR004035">
    <property type="entry name" value="Endouclease-III_FeS-bd_BS"/>
</dbReference>
<evidence type="ECO:0008006" key="8">
    <source>
        <dbReference type="Google" id="ProtNLM"/>
    </source>
</evidence>
<keyword evidence="2" id="KW-0378">Hydrolase</keyword>